<dbReference type="PROSITE" id="PS00648">
    <property type="entry name" value="RIBONUCLEASE_P"/>
    <property type="match status" value="1"/>
</dbReference>
<evidence type="ECO:0000256" key="4">
    <source>
        <dbReference type="ARBA" id="ARBA00022759"/>
    </source>
</evidence>
<dbReference type="InterPro" id="IPR020568">
    <property type="entry name" value="Ribosomal_Su5_D2-typ_SF"/>
</dbReference>
<reference evidence="9 11" key="1">
    <citation type="submission" date="2018-03" db="EMBL/GenBank/DDBJ databases">
        <title>Genomic Encyclopedia of Archaeal and Bacterial Type Strains, Phase II (KMG-II): from individual species to whole genera.</title>
        <authorList>
            <person name="Goeker M."/>
        </authorList>
    </citation>
    <scope>NUCLEOTIDE SEQUENCE [LARGE SCALE GENOMIC DNA]</scope>
    <source>
        <strain evidence="9 11">DSM 21548</strain>
    </source>
</reference>
<dbReference type="NCBIfam" id="TIGR00188">
    <property type="entry name" value="rnpA"/>
    <property type="match status" value="1"/>
</dbReference>
<comment type="function">
    <text evidence="1 7">RNaseP catalyzes the removal of the 5'-leader sequence from pre-tRNA to produce the mature 5'-terminus. It can also cleave other RNA substrates such as 4.5S RNA. The protein component plays an auxiliary but essential role in vivo by binding to the 5'-leader sequence and broadening the substrate specificity of the ribozyme.</text>
</comment>
<dbReference type="AlphaFoldDB" id="A0A2P8GVG7"/>
<keyword evidence="12" id="KW-1185">Reference proteome</keyword>
<comment type="subunit">
    <text evidence="7">Consists of a catalytic RNA component (M1 or rnpB) and a protein subunit.</text>
</comment>
<dbReference type="HAMAP" id="MF_00227">
    <property type="entry name" value="RNase_P"/>
    <property type="match status" value="1"/>
</dbReference>
<evidence type="ECO:0000256" key="7">
    <source>
        <dbReference type="HAMAP-Rule" id="MF_00227"/>
    </source>
</evidence>
<keyword evidence="6 7" id="KW-0694">RNA-binding</keyword>
<comment type="similarity">
    <text evidence="7">Belongs to the RnpA family.</text>
</comment>
<evidence type="ECO:0000313" key="9">
    <source>
        <dbReference type="EMBL" id="PSL37967.1"/>
    </source>
</evidence>
<dbReference type="PANTHER" id="PTHR33992">
    <property type="entry name" value="RIBONUCLEASE P PROTEIN COMPONENT"/>
    <property type="match status" value="1"/>
</dbReference>
<evidence type="ECO:0000256" key="3">
    <source>
        <dbReference type="ARBA" id="ARBA00022722"/>
    </source>
</evidence>
<protein>
    <recommendedName>
        <fullName evidence="7 8">Ribonuclease P protein component</fullName>
        <shortName evidence="7">RNase P protein</shortName>
        <shortName evidence="7">RNaseP protein</shortName>
        <ecNumber evidence="7 8">3.1.26.5</ecNumber>
    </recommendedName>
    <alternativeName>
        <fullName evidence="7">Protein C5</fullName>
    </alternativeName>
</protein>
<evidence type="ECO:0000256" key="8">
    <source>
        <dbReference type="NCBIfam" id="TIGR00188"/>
    </source>
</evidence>
<dbReference type="GO" id="GO:0000049">
    <property type="term" value="F:tRNA binding"/>
    <property type="evidence" value="ECO:0007669"/>
    <property type="project" value="UniProtKB-UniRule"/>
</dbReference>
<dbReference type="Pfam" id="PF00825">
    <property type="entry name" value="Ribonuclease_P"/>
    <property type="match status" value="1"/>
</dbReference>
<dbReference type="EC" id="3.1.26.5" evidence="7 8"/>
<dbReference type="InterPro" id="IPR000100">
    <property type="entry name" value="RNase_P"/>
</dbReference>
<reference evidence="10 12" key="2">
    <citation type="submission" date="2018-12" db="EMBL/GenBank/DDBJ databases">
        <authorList>
            <person name="hu s."/>
            <person name="Xu Y."/>
            <person name="Xu B."/>
            <person name="Li F."/>
        </authorList>
    </citation>
    <scope>NUCLEOTIDE SEQUENCE [LARGE SCALE GENOMIC DNA]</scope>
    <source>
        <strain evidence="10 12">KSW2-17</strain>
    </source>
</reference>
<dbReference type="InterPro" id="IPR020539">
    <property type="entry name" value="RNase_P_CS"/>
</dbReference>
<organism evidence="9 11">
    <name type="scientific">Labedella gwakjiensis</name>
    <dbReference type="NCBI Taxonomy" id="390269"/>
    <lineage>
        <taxon>Bacteria</taxon>
        <taxon>Bacillati</taxon>
        <taxon>Actinomycetota</taxon>
        <taxon>Actinomycetes</taxon>
        <taxon>Micrococcales</taxon>
        <taxon>Microbacteriaceae</taxon>
        <taxon>Labedella</taxon>
    </lineage>
</organism>
<dbReference type="RefSeq" id="WP_106563041.1">
    <property type="nucleotide sequence ID" value="NZ_PYAU01000001.1"/>
</dbReference>
<dbReference type="InterPro" id="IPR014721">
    <property type="entry name" value="Ribsml_uS5_D2-typ_fold_subgr"/>
</dbReference>
<dbReference type="EMBL" id="RZGY01000001">
    <property type="protein sequence ID" value="RUQ87468.1"/>
    <property type="molecule type" value="Genomic_DNA"/>
</dbReference>
<dbReference type="PANTHER" id="PTHR33992:SF1">
    <property type="entry name" value="RIBONUCLEASE P PROTEIN COMPONENT"/>
    <property type="match status" value="1"/>
</dbReference>
<dbReference type="OrthoDB" id="196964at2"/>
<keyword evidence="3 7" id="KW-0540">Nuclease</keyword>
<keyword evidence="4 7" id="KW-0255">Endonuclease</keyword>
<dbReference type="EMBL" id="PYAU01000001">
    <property type="protein sequence ID" value="PSL37967.1"/>
    <property type="molecule type" value="Genomic_DNA"/>
</dbReference>
<dbReference type="GO" id="GO:0001682">
    <property type="term" value="P:tRNA 5'-leader removal"/>
    <property type="evidence" value="ECO:0007669"/>
    <property type="project" value="UniProtKB-UniRule"/>
</dbReference>
<dbReference type="Gene3D" id="3.30.230.10">
    <property type="match status" value="1"/>
</dbReference>
<keyword evidence="5 7" id="KW-0378">Hydrolase</keyword>
<evidence type="ECO:0000256" key="2">
    <source>
        <dbReference type="ARBA" id="ARBA00022694"/>
    </source>
</evidence>
<sequence>MLAKVNRIVKGDDYRAVVRRGRRVVSGNTVSYISMNPNGGPPRFGFIVAKTVGNAVVRNTVRRRLKAASFSALTRTNEGTDIVIRALPRSAGAHYAELVDEVERAIATPVRPR</sequence>
<dbReference type="Proteomes" id="UP000241203">
    <property type="component" value="Unassembled WGS sequence"/>
</dbReference>
<gene>
    <name evidence="7 10" type="primary">rnpA</name>
    <name evidence="9" type="ORF">CLV49_1575</name>
    <name evidence="10" type="ORF">ELQ93_11320</name>
</gene>
<keyword evidence="2 7" id="KW-0819">tRNA processing</keyword>
<evidence type="ECO:0000313" key="12">
    <source>
        <dbReference type="Proteomes" id="UP000268291"/>
    </source>
</evidence>
<comment type="catalytic activity">
    <reaction evidence="7">
        <text>Endonucleolytic cleavage of RNA, removing 5'-extranucleotides from tRNA precursor.</text>
        <dbReference type="EC" id="3.1.26.5"/>
    </reaction>
</comment>
<accession>A0A2P8GVG7</accession>
<dbReference type="GO" id="GO:0042781">
    <property type="term" value="F:3'-tRNA processing endoribonuclease activity"/>
    <property type="evidence" value="ECO:0007669"/>
    <property type="project" value="TreeGrafter"/>
</dbReference>
<dbReference type="GO" id="GO:0030677">
    <property type="term" value="C:ribonuclease P complex"/>
    <property type="evidence" value="ECO:0007669"/>
    <property type="project" value="TreeGrafter"/>
</dbReference>
<proteinExistence type="inferred from homology"/>
<evidence type="ECO:0000256" key="1">
    <source>
        <dbReference type="ARBA" id="ARBA00002663"/>
    </source>
</evidence>
<name>A0A2P8GVG7_9MICO</name>
<dbReference type="SUPFAM" id="SSF54211">
    <property type="entry name" value="Ribosomal protein S5 domain 2-like"/>
    <property type="match status" value="1"/>
</dbReference>
<evidence type="ECO:0000313" key="11">
    <source>
        <dbReference type="Proteomes" id="UP000241203"/>
    </source>
</evidence>
<comment type="caution">
    <text evidence="9">The sequence shown here is derived from an EMBL/GenBank/DDBJ whole genome shotgun (WGS) entry which is preliminary data.</text>
</comment>
<evidence type="ECO:0000256" key="6">
    <source>
        <dbReference type="ARBA" id="ARBA00022884"/>
    </source>
</evidence>
<evidence type="ECO:0000256" key="5">
    <source>
        <dbReference type="ARBA" id="ARBA00022801"/>
    </source>
</evidence>
<dbReference type="Proteomes" id="UP000268291">
    <property type="component" value="Unassembled WGS sequence"/>
</dbReference>
<evidence type="ECO:0000313" key="10">
    <source>
        <dbReference type="EMBL" id="RUQ87468.1"/>
    </source>
</evidence>
<dbReference type="GO" id="GO:0004526">
    <property type="term" value="F:ribonuclease P activity"/>
    <property type="evidence" value="ECO:0007669"/>
    <property type="project" value="UniProtKB-UniRule"/>
</dbReference>